<dbReference type="RefSeq" id="WP_273576331.1">
    <property type="nucleotide sequence ID" value="NZ_JAQRFN010000017.1"/>
</dbReference>
<dbReference type="EMBL" id="JAQRFN010000017">
    <property type="protein sequence ID" value="MDC9597782.1"/>
    <property type="molecule type" value="Genomic_DNA"/>
</dbReference>
<gene>
    <name evidence="1" type="ORF">PSI14_13210</name>
</gene>
<comment type="caution">
    <text evidence="1">The sequence shown here is derived from an EMBL/GenBank/DDBJ whole genome shotgun (WGS) entry which is preliminary data.</text>
</comment>
<sequence length="99" mass="11557">MLESKDIHDIDRLITLLKSVIIYLKQLGYEETFCPDLKKSINILENKSINGMGNLHDYIMGEFRMMADRGQYGEEYIDSLTNEISMIVSENSLFNKFNR</sequence>
<protein>
    <submittedName>
        <fullName evidence="1">Uncharacterized protein</fullName>
    </submittedName>
</protein>
<name>A0ABT5LTN6_9GAMM</name>
<evidence type="ECO:0000313" key="2">
    <source>
        <dbReference type="Proteomes" id="UP001220225"/>
    </source>
</evidence>
<reference evidence="1 2" key="1">
    <citation type="submission" date="2023-02" db="EMBL/GenBank/DDBJ databases">
        <title>Entomopathogenic bacteria.</title>
        <authorList>
            <person name="Machado R.A."/>
        </authorList>
    </citation>
    <scope>NUCLEOTIDE SEQUENCE [LARGE SCALE GENOMIC DNA]</scope>
    <source>
        <strain evidence="1 2">XENO-2</strain>
    </source>
</reference>
<proteinExistence type="predicted"/>
<accession>A0ABT5LTN6</accession>
<dbReference type="Proteomes" id="UP001220225">
    <property type="component" value="Unassembled WGS sequence"/>
</dbReference>
<evidence type="ECO:0000313" key="1">
    <source>
        <dbReference type="EMBL" id="MDC9597782.1"/>
    </source>
</evidence>
<keyword evidence="2" id="KW-1185">Reference proteome</keyword>
<organism evidence="1 2">
    <name type="scientific">Xenorhabdus anantnagensis</name>
    <dbReference type="NCBI Taxonomy" id="3025875"/>
    <lineage>
        <taxon>Bacteria</taxon>
        <taxon>Pseudomonadati</taxon>
        <taxon>Pseudomonadota</taxon>
        <taxon>Gammaproteobacteria</taxon>
        <taxon>Enterobacterales</taxon>
        <taxon>Morganellaceae</taxon>
        <taxon>Xenorhabdus</taxon>
    </lineage>
</organism>